<dbReference type="InterPro" id="IPR018631">
    <property type="entry name" value="AAA-ATPase-like_dom"/>
</dbReference>
<protein>
    <submittedName>
        <fullName evidence="2">DUF1703-domain-containing protein</fullName>
    </submittedName>
</protein>
<organism evidence="2 3">
    <name type="scientific">Gigaspora margarita</name>
    <dbReference type="NCBI Taxonomy" id="4874"/>
    <lineage>
        <taxon>Eukaryota</taxon>
        <taxon>Fungi</taxon>
        <taxon>Fungi incertae sedis</taxon>
        <taxon>Mucoromycota</taxon>
        <taxon>Glomeromycotina</taxon>
        <taxon>Glomeromycetes</taxon>
        <taxon>Diversisporales</taxon>
        <taxon>Gigasporaceae</taxon>
        <taxon>Gigaspora</taxon>
    </lineage>
</organism>
<dbReference type="PANTHER" id="PTHR34825">
    <property type="entry name" value="CONSERVED PROTEIN, WITH A WEAK D-GALACTARATE DEHYDRATASE/ALTRONATE HYDROLASE DOMAIN"/>
    <property type="match status" value="1"/>
</dbReference>
<dbReference type="Pfam" id="PF09820">
    <property type="entry name" value="AAA-ATPase_like"/>
    <property type="match status" value="1"/>
</dbReference>
<evidence type="ECO:0000313" key="3">
    <source>
        <dbReference type="Proteomes" id="UP000439903"/>
    </source>
</evidence>
<feature type="domain" description="AAA-ATPase-like" evidence="1">
    <location>
        <begin position="5"/>
        <end position="108"/>
    </location>
</feature>
<dbReference type="EMBL" id="WTPW01000002">
    <property type="protein sequence ID" value="KAF0562300.1"/>
    <property type="molecule type" value="Genomic_DNA"/>
</dbReference>
<proteinExistence type="predicted"/>
<comment type="caution">
    <text evidence="2">The sequence shown here is derived from an EMBL/GenBank/DDBJ whole genome shotgun (WGS) entry which is preliminary data.</text>
</comment>
<dbReference type="AlphaFoldDB" id="A0A8H4EVQ4"/>
<dbReference type="Pfam" id="PF08011">
    <property type="entry name" value="PDDEXK_9"/>
    <property type="match status" value="1"/>
</dbReference>
<evidence type="ECO:0000259" key="1">
    <source>
        <dbReference type="Pfam" id="PF09820"/>
    </source>
</evidence>
<accession>A0A8H4EVQ4</accession>
<dbReference type="PANTHER" id="PTHR34825:SF1">
    <property type="entry name" value="AAA-ATPASE-LIKE DOMAIN-CONTAINING PROTEIN"/>
    <property type="match status" value="1"/>
</dbReference>
<keyword evidence="3" id="KW-1185">Reference proteome</keyword>
<dbReference type="Proteomes" id="UP000439903">
    <property type="component" value="Unassembled WGS sequence"/>
</dbReference>
<dbReference type="InterPro" id="IPR012547">
    <property type="entry name" value="PDDEXK_9"/>
</dbReference>
<sequence>MSTDISNYSQIISRGYTIIDKTLLIVEFIESNPVVSIIVRPNLFGKTTNLSMIKDFLSIPNFPDNFNYRHELFRGTKIMDNANIIEEHFCKYPVMHISFKDNENLEKALLVGTFPIAKLGFTNMHAFTISDVEYADKFGFTEEEVSIIAQYYDFENHEEEIKQWYGGYKAGDDIQLYNPFSINSLMNKKVFKKYKVDAGCIVVFTKLLWHLSEDVHKQITELHSKGMIMVSIMDLDYDLLLSRVDEVFWILLYYTGYLTMDLNKNLRVPNKELESVFHDLSLEKHQGFAYSVDSMLDMLLRGDILKFEQDLPKIIMEVLSFHDIDKNQSESGYHLFMIGLLSHVQFYGYKIRSNREEGLGRFDLRIDPESPNVKFETSIIMEFKILRKNKKKTGGVSKLLRDAAEEGLAQISNMKYCSSTPARSTKLVNCGIAFEGKEACVLSRVFNKEDNQWVELSR</sequence>
<gene>
    <name evidence="2" type="ORF">F8M41_000073</name>
</gene>
<evidence type="ECO:0000313" key="2">
    <source>
        <dbReference type="EMBL" id="KAF0562300.1"/>
    </source>
</evidence>
<name>A0A8H4EVQ4_GIGMA</name>
<dbReference type="OrthoDB" id="5584915at2759"/>
<reference evidence="2 3" key="1">
    <citation type="journal article" date="2019" name="Environ. Microbiol.">
        <title>At the nexus of three kingdoms: the genome of the mycorrhizal fungus Gigaspora margarita provides insights into plant, endobacterial and fungal interactions.</title>
        <authorList>
            <person name="Venice F."/>
            <person name="Ghignone S."/>
            <person name="Salvioli di Fossalunga A."/>
            <person name="Amselem J."/>
            <person name="Novero M."/>
            <person name="Xianan X."/>
            <person name="Sedzielewska Toro K."/>
            <person name="Morin E."/>
            <person name="Lipzen A."/>
            <person name="Grigoriev I.V."/>
            <person name="Henrissat B."/>
            <person name="Martin F.M."/>
            <person name="Bonfante P."/>
        </authorList>
    </citation>
    <scope>NUCLEOTIDE SEQUENCE [LARGE SCALE GENOMIC DNA]</scope>
    <source>
        <strain evidence="2 3">BEG34</strain>
    </source>
</reference>